<evidence type="ECO:0000313" key="2">
    <source>
        <dbReference type="EMBL" id="KDR13719.1"/>
    </source>
</evidence>
<proteinExistence type="predicted"/>
<dbReference type="AlphaFoldDB" id="A0A067R688"/>
<organism evidence="2 3">
    <name type="scientific">Zootermopsis nevadensis</name>
    <name type="common">Dampwood termite</name>
    <dbReference type="NCBI Taxonomy" id="136037"/>
    <lineage>
        <taxon>Eukaryota</taxon>
        <taxon>Metazoa</taxon>
        <taxon>Ecdysozoa</taxon>
        <taxon>Arthropoda</taxon>
        <taxon>Hexapoda</taxon>
        <taxon>Insecta</taxon>
        <taxon>Pterygota</taxon>
        <taxon>Neoptera</taxon>
        <taxon>Polyneoptera</taxon>
        <taxon>Dictyoptera</taxon>
        <taxon>Blattodea</taxon>
        <taxon>Blattoidea</taxon>
        <taxon>Termitoidae</taxon>
        <taxon>Termopsidae</taxon>
        <taxon>Zootermopsis</taxon>
    </lineage>
</organism>
<protein>
    <submittedName>
        <fullName evidence="2">Uncharacterized protein</fullName>
    </submittedName>
</protein>
<evidence type="ECO:0000256" key="1">
    <source>
        <dbReference type="SAM" id="MobiDB-lite"/>
    </source>
</evidence>
<accession>A0A067R688</accession>
<name>A0A067R688_ZOONE</name>
<keyword evidence="3" id="KW-1185">Reference proteome</keyword>
<reference evidence="2 3" key="1">
    <citation type="journal article" date="2014" name="Nat. Commun.">
        <title>Molecular traces of alternative social organization in a termite genome.</title>
        <authorList>
            <person name="Terrapon N."/>
            <person name="Li C."/>
            <person name="Robertson H.M."/>
            <person name="Ji L."/>
            <person name="Meng X."/>
            <person name="Booth W."/>
            <person name="Chen Z."/>
            <person name="Childers C.P."/>
            <person name="Glastad K.M."/>
            <person name="Gokhale K."/>
            <person name="Gowin J."/>
            <person name="Gronenberg W."/>
            <person name="Hermansen R.A."/>
            <person name="Hu H."/>
            <person name="Hunt B.G."/>
            <person name="Huylmans A.K."/>
            <person name="Khalil S.M."/>
            <person name="Mitchell R.D."/>
            <person name="Munoz-Torres M.C."/>
            <person name="Mustard J.A."/>
            <person name="Pan H."/>
            <person name="Reese J.T."/>
            <person name="Scharf M.E."/>
            <person name="Sun F."/>
            <person name="Vogel H."/>
            <person name="Xiao J."/>
            <person name="Yang W."/>
            <person name="Yang Z."/>
            <person name="Yang Z."/>
            <person name="Zhou J."/>
            <person name="Zhu J."/>
            <person name="Brent C.S."/>
            <person name="Elsik C.G."/>
            <person name="Goodisman M.A."/>
            <person name="Liberles D.A."/>
            <person name="Roe R.M."/>
            <person name="Vargo E.L."/>
            <person name="Vilcinskas A."/>
            <person name="Wang J."/>
            <person name="Bornberg-Bauer E."/>
            <person name="Korb J."/>
            <person name="Zhang G."/>
            <person name="Liebig J."/>
        </authorList>
    </citation>
    <scope>NUCLEOTIDE SEQUENCE [LARGE SCALE GENOMIC DNA]</scope>
    <source>
        <tissue evidence="2">Whole organism</tissue>
    </source>
</reference>
<dbReference type="EMBL" id="KK852924">
    <property type="protein sequence ID" value="KDR13719.1"/>
    <property type="molecule type" value="Genomic_DNA"/>
</dbReference>
<gene>
    <name evidence="2" type="ORF">L798_12197</name>
</gene>
<evidence type="ECO:0000313" key="3">
    <source>
        <dbReference type="Proteomes" id="UP000027135"/>
    </source>
</evidence>
<sequence length="112" mass="12864">MTEAVWPLVNNDQTTQRNNPEDGNLHTHRCENLKSYTVICVYEFFCLQIEAFTSAKDKNLGSNHDLDLMSDCRSAHARMVIVPGGITYRGRKKQIIFSTCRWKLLDGKQEAE</sequence>
<dbReference type="Proteomes" id="UP000027135">
    <property type="component" value="Unassembled WGS sequence"/>
</dbReference>
<dbReference type="InParanoid" id="A0A067R688"/>
<feature type="region of interest" description="Disordered" evidence="1">
    <location>
        <begin position="1"/>
        <end position="23"/>
    </location>
</feature>